<proteinExistence type="predicted"/>
<keyword evidence="2" id="KW-1185">Reference proteome</keyword>
<dbReference type="EMBL" id="BJHV01000001">
    <property type="protein sequence ID" value="GDY48959.1"/>
    <property type="molecule type" value="Genomic_DNA"/>
</dbReference>
<accession>A0A4D4KSY3</accession>
<evidence type="ECO:0000313" key="1">
    <source>
        <dbReference type="EMBL" id="GDY48959.1"/>
    </source>
</evidence>
<comment type="caution">
    <text evidence="1">The sequence shown here is derived from an EMBL/GenBank/DDBJ whole genome shotgun (WGS) entry which is preliminary data.</text>
</comment>
<protein>
    <submittedName>
        <fullName evidence="1">Uncharacterized protein</fullName>
    </submittedName>
</protein>
<reference evidence="1 2" key="1">
    <citation type="journal article" date="2020" name="Int. J. Syst. Evol. Microbiol.">
        <title>Reclassification of Streptomyces castelarensis and Streptomyces sporoclivatus as later heterotypic synonyms of Streptomyces antimycoticus.</title>
        <authorList>
            <person name="Komaki H."/>
            <person name="Tamura T."/>
        </authorList>
    </citation>
    <scope>NUCLEOTIDE SEQUENCE [LARGE SCALE GENOMIC DNA]</scope>
    <source>
        <strain evidence="1 2">NBRC 12839</strain>
    </source>
</reference>
<gene>
    <name evidence="1" type="ORF">SANT12839_098410</name>
</gene>
<name>A0A4D4KSY3_9ACTN</name>
<sequence length="99" mass="10713">MGMSVIIRSYTGTIEATCCHPALDALCHQAAQAGLPGIGNVDKYDDTVFNRSQLRLVIPELTQLSLSTPALVAEAAEAVLELARTIERLSHRYLVFNGD</sequence>
<dbReference type="AlphaFoldDB" id="A0A4D4KSY3"/>
<dbReference type="Proteomes" id="UP000299290">
    <property type="component" value="Unassembled WGS sequence"/>
</dbReference>
<evidence type="ECO:0000313" key="2">
    <source>
        <dbReference type="Proteomes" id="UP000299290"/>
    </source>
</evidence>
<organism evidence="1 2">
    <name type="scientific">Streptomyces antimycoticus</name>
    <dbReference type="NCBI Taxonomy" id="68175"/>
    <lineage>
        <taxon>Bacteria</taxon>
        <taxon>Bacillati</taxon>
        <taxon>Actinomycetota</taxon>
        <taxon>Actinomycetes</taxon>
        <taxon>Kitasatosporales</taxon>
        <taxon>Streptomycetaceae</taxon>
        <taxon>Streptomyces</taxon>
        <taxon>Streptomyces violaceusniger group</taxon>
    </lineage>
</organism>